<keyword evidence="2" id="KW-0548">Nucleotidyltransferase</keyword>
<evidence type="ECO:0000313" key="6">
    <source>
        <dbReference type="EMBL" id="WOK06226.1"/>
    </source>
</evidence>
<dbReference type="EMBL" id="CP136051">
    <property type="protein sequence ID" value="WOK06226.1"/>
    <property type="molecule type" value="Genomic_DNA"/>
</dbReference>
<reference evidence="6 7" key="1">
    <citation type="journal article" date="2023" name="Microbiol. Resour. Announc.">
        <title>Complete Genome Sequence of Imperialibacter roseus strain P4T.</title>
        <authorList>
            <person name="Tizabi D.R."/>
            <person name="Bachvaroff T."/>
            <person name="Hill R.T."/>
        </authorList>
    </citation>
    <scope>NUCLEOTIDE SEQUENCE [LARGE SCALE GENOMIC DNA]</scope>
    <source>
        <strain evidence="6 7">P4T</strain>
    </source>
</reference>
<evidence type="ECO:0000259" key="5">
    <source>
        <dbReference type="Pfam" id="PF26305"/>
    </source>
</evidence>
<dbReference type="Proteomes" id="UP001302349">
    <property type="component" value="Chromosome"/>
</dbReference>
<proteinExistence type="predicted"/>
<evidence type="ECO:0000256" key="3">
    <source>
        <dbReference type="ARBA" id="ARBA00022741"/>
    </source>
</evidence>
<evidence type="ECO:0000256" key="1">
    <source>
        <dbReference type="ARBA" id="ARBA00022679"/>
    </source>
</evidence>
<keyword evidence="1" id="KW-0808">Transferase</keyword>
<keyword evidence="7" id="KW-1185">Reference proteome</keyword>
<evidence type="ECO:0000256" key="4">
    <source>
        <dbReference type="ARBA" id="ARBA00023118"/>
    </source>
</evidence>
<keyword evidence="4" id="KW-0051">Antiviral defense</keyword>
<dbReference type="InterPro" id="IPR058909">
    <property type="entry name" value="CD_NTase_C"/>
</dbReference>
<gene>
    <name evidence="6" type="ORF">RT717_24425</name>
</gene>
<dbReference type="RefSeq" id="WP_317488954.1">
    <property type="nucleotide sequence ID" value="NZ_CP136051.1"/>
</dbReference>
<feature type="domain" description="cGAS/DncV-like nucleotidyltransferase C-terminal helical" evidence="5">
    <location>
        <begin position="177"/>
        <end position="282"/>
    </location>
</feature>
<accession>A0ABZ0INC5</accession>
<protein>
    <recommendedName>
        <fullName evidence="5">cGAS/DncV-like nucleotidyltransferase C-terminal helical domain-containing protein</fullName>
    </recommendedName>
</protein>
<organism evidence="6 7">
    <name type="scientific">Imperialibacter roseus</name>
    <dbReference type="NCBI Taxonomy" id="1324217"/>
    <lineage>
        <taxon>Bacteria</taxon>
        <taxon>Pseudomonadati</taxon>
        <taxon>Bacteroidota</taxon>
        <taxon>Cytophagia</taxon>
        <taxon>Cytophagales</taxon>
        <taxon>Flammeovirgaceae</taxon>
        <taxon>Imperialibacter</taxon>
    </lineage>
</organism>
<sequence>MASQKDLLEKWSSRIKAEKLDETIAVVKNALAGYKRFPKSVRVAYYLHGSHLNGTNILYNTPVDVAIELTSVTGSSKSNEDPFEGKGLTYKSFRENILESMQNAFGEGSVQDGDNAIHIIGSPNRLPVNVLVCFKYKLFIKHGRDEVEKLGVAFYPKKGKELIINFPKQHNSYEAVKESGSQGQFLATVRVFKNIRDRLVQMGHMDENRTPSYFLESFICNAPTGMFTKDYISSIANLLDFWKKNAWRNYITIDGFRSLWGDSPQSWNVEDAKFFLEAIRKVGKDPAFWQAGTDA</sequence>
<evidence type="ECO:0000313" key="7">
    <source>
        <dbReference type="Proteomes" id="UP001302349"/>
    </source>
</evidence>
<name>A0ABZ0INC5_9BACT</name>
<keyword evidence="3" id="KW-0547">Nucleotide-binding</keyword>
<dbReference type="Pfam" id="PF26305">
    <property type="entry name" value="CD_NTase_C"/>
    <property type="match status" value="1"/>
</dbReference>
<evidence type="ECO:0000256" key="2">
    <source>
        <dbReference type="ARBA" id="ARBA00022695"/>
    </source>
</evidence>